<feature type="region of interest" description="Disordered" evidence="1">
    <location>
        <begin position="87"/>
        <end position="108"/>
    </location>
</feature>
<dbReference type="Proteomes" id="UP000178606">
    <property type="component" value="Unassembled WGS sequence"/>
</dbReference>
<name>A0A1F6D0S4_HANXR</name>
<proteinExistence type="predicted"/>
<evidence type="ECO:0000256" key="1">
    <source>
        <dbReference type="SAM" id="MobiDB-lite"/>
    </source>
</evidence>
<evidence type="ECO:0000313" key="2">
    <source>
        <dbReference type="EMBL" id="OGG54652.1"/>
    </source>
</evidence>
<sequence length="408" mass="43164">MAELKAGTGRADITPDPAMTNWVDMKPYDGVLDRIAVRALAVGDGETEAVFVCWDLIDAGEEAVAQVRRAVREATGVPETHVLVAASHTHSAPRSPFTGASLTPGRGERMRPLLQDPVYRAWAERLPGVCAEVAQRAKGVSRPVNIAVGRANAGEWLFNRRPVDPEGKVVTMFQPKDPHSLPDGLRFGPVDPTLTVLTFQDPEGKTVATLFSVPCHSVSIYPHHRGVSADWPGPACAQISAALGGEALFLQGCAGEVVPGRRGEEARAEMARFFAGRALAAVGQRHPLPSAPLRVARRTAGIPLTPEASAGGDIRPVEIQVIARGPFALVTLPGEPLNGLAREVQARSPFPHTLVVGYANGRGVGYVGLPGEKARGGYEAGAGRGTEEAGLFLIETAVRLLKELEATP</sequence>
<evidence type="ECO:0008006" key="4">
    <source>
        <dbReference type="Google" id="ProtNLM"/>
    </source>
</evidence>
<gene>
    <name evidence="2" type="ORF">A3F84_13815</name>
</gene>
<dbReference type="AlphaFoldDB" id="A0A1F6D0S4"/>
<protein>
    <recommendedName>
        <fullName evidence="4">Neutral/alkaline non-lysosomal ceramidase N-terminal domain-containing protein</fullName>
    </recommendedName>
</protein>
<organism evidence="2 3">
    <name type="scientific">Handelsmanbacteria sp. (strain RIFCSPLOWO2_12_FULL_64_10)</name>
    <dbReference type="NCBI Taxonomy" id="1817868"/>
    <lineage>
        <taxon>Bacteria</taxon>
        <taxon>Candidatus Handelsmaniibacteriota</taxon>
    </lineage>
</organism>
<accession>A0A1F6D0S4</accession>
<reference evidence="2 3" key="1">
    <citation type="journal article" date="2016" name="Nat. Commun.">
        <title>Thousands of microbial genomes shed light on interconnected biogeochemical processes in an aquifer system.</title>
        <authorList>
            <person name="Anantharaman K."/>
            <person name="Brown C.T."/>
            <person name="Hug L.A."/>
            <person name="Sharon I."/>
            <person name="Castelle C.J."/>
            <person name="Probst A.J."/>
            <person name="Thomas B.C."/>
            <person name="Singh A."/>
            <person name="Wilkins M.J."/>
            <person name="Karaoz U."/>
            <person name="Brodie E.L."/>
            <person name="Williams K.H."/>
            <person name="Hubbard S.S."/>
            <person name="Banfield J.F."/>
        </authorList>
    </citation>
    <scope>NUCLEOTIDE SEQUENCE [LARGE SCALE GENOMIC DNA]</scope>
    <source>
        <strain evidence="3">RIFCSPLOWO2_12_FULL_64_10</strain>
    </source>
</reference>
<evidence type="ECO:0000313" key="3">
    <source>
        <dbReference type="Proteomes" id="UP000178606"/>
    </source>
</evidence>
<comment type="caution">
    <text evidence="2">The sequence shown here is derived from an EMBL/GenBank/DDBJ whole genome shotgun (WGS) entry which is preliminary data.</text>
</comment>
<dbReference type="EMBL" id="MFKF01000099">
    <property type="protein sequence ID" value="OGG54652.1"/>
    <property type="molecule type" value="Genomic_DNA"/>
</dbReference>